<keyword evidence="5 7" id="KW-0472">Membrane</keyword>
<organism evidence="9 10">
    <name type="scientific">Ceratina calcarata</name>
    <dbReference type="NCBI Taxonomy" id="156304"/>
    <lineage>
        <taxon>Eukaryota</taxon>
        <taxon>Metazoa</taxon>
        <taxon>Ecdysozoa</taxon>
        <taxon>Arthropoda</taxon>
        <taxon>Hexapoda</taxon>
        <taxon>Insecta</taxon>
        <taxon>Pterygota</taxon>
        <taxon>Neoptera</taxon>
        <taxon>Endopterygota</taxon>
        <taxon>Hymenoptera</taxon>
        <taxon>Apocrita</taxon>
        <taxon>Aculeata</taxon>
        <taxon>Apoidea</taxon>
        <taxon>Anthophila</taxon>
        <taxon>Apidae</taxon>
        <taxon>Ceratina</taxon>
        <taxon>Zadontomerus</taxon>
    </lineage>
</organism>
<protein>
    <submittedName>
        <fullName evidence="10">Uncharacterized protein LOC108629801</fullName>
    </submittedName>
</protein>
<feature type="compositionally biased region" description="Basic and acidic residues" evidence="6">
    <location>
        <begin position="766"/>
        <end position="782"/>
    </location>
</feature>
<keyword evidence="9" id="KW-1185">Reference proteome</keyword>
<feature type="domain" description="CWH43-like N-terminal" evidence="8">
    <location>
        <begin position="4"/>
        <end position="120"/>
    </location>
</feature>
<proteinExistence type="inferred from homology"/>
<evidence type="ECO:0000256" key="7">
    <source>
        <dbReference type="SAM" id="Phobius"/>
    </source>
</evidence>
<feature type="compositionally biased region" description="Basic residues" evidence="6">
    <location>
        <begin position="699"/>
        <end position="709"/>
    </location>
</feature>
<dbReference type="InterPro" id="IPR019402">
    <property type="entry name" value="CWH43_N"/>
</dbReference>
<reference evidence="10" key="1">
    <citation type="submission" date="2025-08" db="UniProtKB">
        <authorList>
            <consortium name="RefSeq"/>
        </authorList>
    </citation>
    <scope>IDENTIFICATION</scope>
    <source>
        <tissue evidence="10">Whole body</tissue>
    </source>
</reference>
<dbReference type="InterPro" id="IPR050911">
    <property type="entry name" value="DRAM/TMEM150_Autophagy_Mod"/>
</dbReference>
<dbReference type="KEGG" id="ccal:108629801"/>
<evidence type="ECO:0000256" key="1">
    <source>
        <dbReference type="ARBA" id="ARBA00004127"/>
    </source>
</evidence>
<dbReference type="GeneID" id="108629801"/>
<dbReference type="GO" id="GO:0012505">
    <property type="term" value="C:endomembrane system"/>
    <property type="evidence" value="ECO:0007669"/>
    <property type="project" value="UniProtKB-SubCell"/>
</dbReference>
<feature type="transmembrane region" description="Helical" evidence="7">
    <location>
        <begin position="32"/>
        <end position="50"/>
    </location>
</feature>
<feature type="compositionally biased region" description="Basic and acidic residues" evidence="6">
    <location>
        <begin position="393"/>
        <end position="420"/>
    </location>
</feature>
<feature type="region of interest" description="Disordered" evidence="6">
    <location>
        <begin position="730"/>
        <end position="800"/>
    </location>
</feature>
<dbReference type="Pfam" id="PF10277">
    <property type="entry name" value="Frag1"/>
    <property type="match status" value="1"/>
</dbReference>
<gene>
    <name evidence="10" type="primary">LOC108629801</name>
</gene>
<feature type="region of interest" description="Disordered" evidence="6">
    <location>
        <begin position="393"/>
        <end position="421"/>
    </location>
</feature>
<keyword evidence="3 7" id="KW-0812">Transmembrane</keyword>
<evidence type="ECO:0000313" key="10">
    <source>
        <dbReference type="RefSeq" id="XP_026673391.1"/>
    </source>
</evidence>
<dbReference type="PANTHER" id="PTHR21324:SF2">
    <property type="entry name" value="EG:22E5.9 PROTEIN"/>
    <property type="match status" value="1"/>
</dbReference>
<comment type="subcellular location">
    <subcellularLocation>
        <location evidence="1">Endomembrane system</location>
        <topology evidence="1">Multi-pass membrane protein</topology>
    </subcellularLocation>
</comment>
<evidence type="ECO:0000256" key="6">
    <source>
        <dbReference type="SAM" id="MobiDB-lite"/>
    </source>
</evidence>
<feature type="compositionally biased region" description="Low complexity" evidence="6">
    <location>
        <begin position="548"/>
        <end position="559"/>
    </location>
</feature>
<keyword evidence="4 7" id="KW-1133">Transmembrane helix</keyword>
<evidence type="ECO:0000256" key="3">
    <source>
        <dbReference type="ARBA" id="ARBA00022692"/>
    </source>
</evidence>
<evidence type="ECO:0000259" key="8">
    <source>
        <dbReference type="Pfam" id="PF10277"/>
    </source>
</evidence>
<sequence length="846" mass="96395">FHRYVIAVLLDHVEAGFPYISDVATYAPESCIFAQFINMLAMLLSFVIYIRYSQVNECLSNFSLQASLPKWNHWALIFGLTSTFGLSVVANFQETSVIVVHFIGALLCFGFGTAYFWTQVRRGAGGYVNFLSYRYRDYREPLLDEVAPLVVTTPPAARHVDETADALCPVQIHVHDPTTPSMETSRRRAGVKCEEKWGEEQSRNWIDLDENVLDGYMLIDDLCLESNVVPDEARELPYPKGVDEDEDNHESSSYADFRLEDSRPREDFDLSTTYPMANSHGNAYKELSDHSRYSELYSELAIKNFLEINREDMGNYSVANSHGDLSASSENRERMLRGNMEADQSAWDARHQQTSYEVANSHSNYRVFYDSQSQQNLLQGWPTDWMDRHVSENEIQKSDNPKNDDDQSAKSSRSEVRIDPTSEQACDIEQCLVQIEESLLNIEQNLLHVQDLDIPELRNLLYRSPSIERSLFEVQDLLYADAIVPVINKIKSSTENEEEEEDEEEEEEEEMWTDRQIIVKGDDNEDDAGAGAFNVSNEESDVATVDENNQSGSLSNQSNTDCTDGFSTVFREDAADSNYNEKPMNFIPNSLNKTLPRRIVLDGTKENIRLCSSQPDESTIDYNLNTTCADKKLFCRDKCHSRSNSLDENSTFSNLESSDKAAKSSLQNLLFESTNNNFVDLHGKARSEETLRTSQNPKANRKASNKKRWTIMDTRTEDFRKKLELISSNRRFGITNMNDQRKPRMSRESMTTRPREKSPNRTKRTASTDKIQDKDKELGKSSDKRKRKKLGNKSQGSSDDALVPSKLISLSLSLLLAALLQAVRCLTDLVEDAFRSVSYDRNGLLQ</sequence>
<name>A0AAJ7S8N5_9HYME</name>
<evidence type="ECO:0000256" key="4">
    <source>
        <dbReference type="ARBA" id="ARBA00022989"/>
    </source>
</evidence>
<feature type="region of interest" description="Disordered" evidence="6">
    <location>
        <begin position="686"/>
        <end position="713"/>
    </location>
</feature>
<evidence type="ECO:0000256" key="2">
    <source>
        <dbReference type="ARBA" id="ARBA00006565"/>
    </source>
</evidence>
<feature type="compositionally biased region" description="Acidic residues" evidence="6">
    <location>
        <begin position="495"/>
        <end position="511"/>
    </location>
</feature>
<dbReference type="RefSeq" id="XP_026673391.1">
    <property type="nucleotide sequence ID" value="XM_026817590.1"/>
</dbReference>
<feature type="region of interest" description="Disordered" evidence="6">
    <location>
        <begin position="235"/>
        <end position="262"/>
    </location>
</feature>
<feature type="transmembrane region" description="Helical" evidence="7">
    <location>
        <begin position="98"/>
        <end position="117"/>
    </location>
</feature>
<dbReference type="Proteomes" id="UP000694925">
    <property type="component" value="Unplaced"/>
</dbReference>
<evidence type="ECO:0000256" key="5">
    <source>
        <dbReference type="ARBA" id="ARBA00023136"/>
    </source>
</evidence>
<dbReference type="AlphaFoldDB" id="A0AAJ7S8N5"/>
<comment type="similarity">
    <text evidence="2">Belongs to the DRAM/TMEM150 family.</text>
</comment>
<feature type="transmembrane region" description="Helical" evidence="7">
    <location>
        <begin position="71"/>
        <end position="92"/>
    </location>
</feature>
<evidence type="ECO:0000313" key="9">
    <source>
        <dbReference type="Proteomes" id="UP000694925"/>
    </source>
</evidence>
<accession>A0AAJ7S8N5</accession>
<dbReference type="PANTHER" id="PTHR21324">
    <property type="entry name" value="FASTING-INDUCIBLE INTEGRAL MEMBRANE PROTEIN TM6P1-RELATED"/>
    <property type="match status" value="1"/>
</dbReference>
<feature type="region of interest" description="Disordered" evidence="6">
    <location>
        <begin position="492"/>
        <end position="562"/>
    </location>
</feature>
<feature type="non-terminal residue" evidence="10">
    <location>
        <position position="1"/>
    </location>
</feature>